<organism evidence="1 2">
    <name type="scientific">Tritrichomonas foetus</name>
    <dbReference type="NCBI Taxonomy" id="1144522"/>
    <lineage>
        <taxon>Eukaryota</taxon>
        <taxon>Metamonada</taxon>
        <taxon>Parabasalia</taxon>
        <taxon>Tritrichomonadida</taxon>
        <taxon>Tritrichomonadidae</taxon>
        <taxon>Tritrichomonas</taxon>
    </lineage>
</organism>
<dbReference type="InterPro" id="IPR008979">
    <property type="entry name" value="Galactose-bd-like_sf"/>
</dbReference>
<comment type="caution">
    <text evidence="1">The sequence shown here is derived from an EMBL/GenBank/DDBJ whole genome shotgun (WGS) entry which is preliminary data.</text>
</comment>
<sequence>MNVKIEKVPKIFITPNPSMEITLNIRGLQRLNFENNFVFHMGELNLQCSRAQAAFLSKTCYQQFMSDPTIDSFTFQTNNSEIFLPYLEKLINGFSIDLVSIPSDQLNTFRDVLHELNSLYLLSLLKSFNETITIDNCISMLEKKAFFMIDYTEDISFISSHFYEIEKERLLSLDIEHLIQIVESPNLRLEDESSFCSFIIEYNDPLLLSYLEYKALNIQDLTTLFQHFSFSSFEQSWPSIVSIITEKDISSSFDRSRYQSIKIFYNDSLFSGVFSYLFNKTGGNPATNNTVEITTTDWPNNSSPSYNIIDPTKRNEINWWFGSSNTATIIFNLKNYRVKLNGYTLKSHSSSWSNGCFLNSWQIEGSNDGNNWVEVDSKSSNLLHENLKSVYFQCDSESNYYQYFRFRQTSKNTSNTNHIALHSIEFFGFLIKKIKSK</sequence>
<dbReference type="EMBL" id="MLAK01000229">
    <property type="protein sequence ID" value="OHT15366.1"/>
    <property type="molecule type" value="Genomic_DNA"/>
</dbReference>
<protein>
    <recommendedName>
        <fullName evidence="3">F5/8 type C domain-containing protein</fullName>
    </recommendedName>
</protein>
<reference evidence="1" key="1">
    <citation type="submission" date="2016-10" db="EMBL/GenBank/DDBJ databases">
        <authorList>
            <person name="Benchimol M."/>
            <person name="Almeida L.G."/>
            <person name="Vasconcelos A.T."/>
            <person name="Perreira-Neves A."/>
            <person name="Rosa I.A."/>
            <person name="Tasca T."/>
            <person name="Bogo M.R."/>
            <person name="de Souza W."/>
        </authorList>
    </citation>
    <scope>NUCLEOTIDE SEQUENCE [LARGE SCALE GENOMIC DNA]</scope>
    <source>
        <strain evidence="1">K</strain>
    </source>
</reference>
<keyword evidence="2" id="KW-1185">Reference proteome</keyword>
<dbReference type="RefSeq" id="XP_068368502.1">
    <property type="nucleotide sequence ID" value="XM_068497611.1"/>
</dbReference>
<dbReference type="Proteomes" id="UP000179807">
    <property type="component" value="Unassembled WGS sequence"/>
</dbReference>
<dbReference type="SUPFAM" id="SSF49785">
    <property type="entry name" value="Galactose-binding domain-like"/>
    <property type="match status" value="1"/>
</dbReference>
<name>A0A1J4L077_9EUKA</name>
<proteinExistence type="predicted"/>
<evidence type="ECO:0008006" key="3">
    <source>
        <dbReference type="Google" id="ProtNLM"/>
    </source>
</evidence>
<dbReference type="Gene3D" id="2.60.120.260">
    <property type="entry name" value="Galactose-binding domain-like"/>
    <property type="match status" value="1"/>
</dbReference>
<dbReference type="GeneID" id="94832315"/>
<evidence type="ECO:0000313" key="2">
    <source>
        <dbReference type="Proteomes" id="UP000179807"/>
    </source>
</evidence>
<evidence type="ECO:0000313" key="1">
    <source>
        <dbReference type="EMBL" id="OHT15366.1"/>
    </source>
</evidence>
<gene>
    <name evidence="1" type="ORF">TRFO_14114</name>
</gene>
<accession>A0A1J4L077</accession>
<dbReference type="VEuPathDB" id="TrichDB:TRFO_14114"/>
<dbReference type="AlphaFoldDB" id="A0A1J4L077"/>